<gene>
    <name evidence="2" type="ORF">QP939_19960</name>
</gene>
<evidence type="ECO:0000313" key="2">
    <source>
        <dbReference type="EMBL" id="WIV60723.1"/>
    </source>
</evidence>
<keyword evidence="3" id="KW-1185">Reference proteome</keyword>
<proteinExistence type="predicted"/>
<keyword evidence="1" id="KW-0812">Transmembrane</keyword>
<reference evidence="2 3" key="1">
    <citation type="submission" date="2023-06" db="EMBL/GenBank/DDBJ databases">
        <authorList>
            <person name="Oyuntsetseg B."/>
            <person name="Kim S.B."/>
        </authorList>
    </citation>
    <scope>NUCLEOTIDE SEQUENCE [LARGE SCALE GENOMIC DNA]</scope>
    <source>
        <strain evidence="2 3">2-2</strain>
    </source>
</reference>
<keyword evidence="1" id="KW-1133">Transmembrane helix</keyword>
<protein>
    <submittedName>
        <fullName evidence="2">Uncharacterized protein</fullName>
    </submittedName>
</protein>
<dbReference type="RefSeq" id="WP_285458332.1">
    <property type="nucleotide sequence ID" value="NZ_CP127173.1"/>
</dbReference>
<sequence>MPSLVVGLFADRESADRLHRTIRLVVVGAVLVVAMPSSVLMVHPEVLTAIVNAR</sequence>
<dbReference type="EMBL" id="CP127173">
    <property type="protein sequence ID" value="WIV60723.1"/>
    <property type="molecule type" value="Genomic_DNA"/>
</dbReference>
<name>A0ABY8XYP7_9PSEU</name>
<evidence type="ECO:0000256" key="1">
    <source>
        <dbReference type="SAM" id="Phobius"/>
    </source>
</evidence>
<evidence type="ECO:0000313" key="3">
    <source>
        <dbReference type="Proteomes" id="UP001227101"/>
    </source>
</evidence>
<keyword evidence="1" id="KW-0472">Membrane</keyword>
<accession>A0ABY8XYP7</accession>
<dbReference type="Proteomes" id="UP001227101">
    <property type="component" value="Chromosome"/>
</dbReference>
<feature type="transmembrane region" description="Helical" evidence="1">
    <location>
        <begin position="21"/>
        <end position="42"/>
    </location>
</feature>
<organism evidence="2 3">
    <name type="scientific">Amycolatopsis nalaikhensis</name>
    <dbReference type="NCBI Taxonomy" id="715472"/>
    <lineage>
        <taxon>Bacteria</taxon>
        <taxon>Bacillati</taxon>
        <taxon>Actinomycetota</taxon>
        <taxon>Actinomycetes</taxon>
        <taxon>Pseudonocardiales</taxon>
        <taxon>Pseudonocardiaceae</taxon>
        <taxon>Amycolatopsis</taxon>
    </lineage>
</organism>